<feature type="compositionally biased region" description="Polar residues" evidence="1">
    <location>
        <begin position="77"/>
        <end position="95"/>
    </location>
</feature>
<evidence type="ECO:0000313" key="3">
    <source>
        <dbReference type="Proteomes" id="UP000579945"/>
    </source>
</evidence>
<feature type="compositionally biased region" description="Low complexity" evidence="1">
    <location>
        <begin position="21"/>
        <end position="37"/>
    </location>
</feature>
<dbReference type="AlphaFoldDB" id="A0A7W5VH03"/>
<feature type="region of interest" description="Disordered" evidence="1">
    <location>
        <begin position="17"/>
        <end position="109"/>
    </location>
</feature>
<gene>
    <name evidence="2" type="ORF">FHR33_007234</name>
</gene>
<dbReference type="EMBL" id="JACIBV010000001">
    <property type="protein sequence ID" value="MBB3731374.1"/>
    <property type="molecule type" value="Genomic_DNA"/>
</dbReference>
<evidence type="ECO:0000313" key="2">
    <source>
        <dbReference type="EMBL" id="MBB3731374.1"/>
    </source>
</evidence>
<feature type="compositionally biased region" description="Low complexity" evidence="1">
    <location>
        <begin position="55"/>
        <end position="74"/>
    </location>
</feature>
<comment type="caution">
    <text evidence="2">The sequence shown here is derived from an EMBL/GenBank/DDBJ whole genome shotgun (WGS) entry which is preliminary data.</text>
</comment>
<accession>A0A7W5VH03</accession>
<protein>
    <submittedName>
        <fullName evidence="2">Uncharacterized protein</fullName>
    </submittedName>
</protein>
<sequence length="158" mass="16445">MTPLGVPVVPEVDMISHRSSPRTASALSSASSTLASACRTPSKGRTEGRRRSLTSRRAPVLPARSAASSSLARAEIGTSTAPASQTPKALTTQDRSLGPQIATLSPGRTPCAMSARATVWARSRREARSKSSVTAARGRRSACSRSIRGIVSHCMTGS</sequence>
<evidence type="ECO:0000256" key="1">
    <source>
        <dbReference type="SAM" id="MobiDB-lite"/>
    </source>
</evidence>
<name>A0A7W5VH03_9ACTN</name>
<keyword evidence="3" id="KW-1185">Reference proteome</keyword>
<proteinExistence type="predicted"/>
<dbReference type="Proteomes" id="UP000579945">
    <property type="component" value="Unassembled WGS sequence"/>
</dbReference>
<reference evidence="2 3" key="1">
    <citation type="submission" date="2020-08" db="EMBL/GenBank/DDBJ databases">
        <title>Sequencing the genomes of 1000 actinobacteria strains.</title>
        <authorList>
            <person name="Klenk H.-P."/>
        </authorList>
    </citation>
    <scope>NUCLEOTIDE SEQUENCE [LARGE SCALE GENOMIC DNA]</scope>
    <source>
        <strain evidence="2 3">DSM 44320</strain>
    </source>
</reference>
<organism evidence="2 3">
    <name type="scientific">Nonomuraea dietziae</name>
    <dbReference type="NCBI Taxonomy" id="65515"/>
    <lineage>
        <taxon>Bacteria</taxon>
        <taxon>Bacillati</taxon>
        <taxon>Actinomycetota</taxon>
        <taxon>Actinomycetes</taxon>
        <taxon>Streptosporangiales</taxon>
        <taxon>Streptosporangiaceae</taxon>
        <taxon>Nonomuraea</taxon>
    </lineage>
</organism>